<comment type="caution">
    <text evidence="2">The sequence shown here is derived from an EMBL/GenBank/DDBJ whole genome shotgun (WGS) entry which is preliminary data.</text>
</comment>
<keyword evidence="1" id="KW-0812">Transmembrane</keyword>
<dbReference type="Proteomes" id="UP001472677">
    <property type="component" value="Unassembled WGS sequence"/>
</dbReference>
<accession>A0ABR2EWQ4</accession>
<gene>
    <name evidence="2" type="ORF">V6N12_005864</name>
</gene>
<evidence type="ECO:0000313" key="3">
    <source>
        <dbReference type="Proteomes" id="UP001472677"/>
    </source>
</evidence>
<keyword evidence="1" id="KW-0472">Membrane</keyword>
<reference evidence="2 3" key="1">
    <citation type="journal article" date="2024" name="G3 (Bethesda)">
        <title>Genome assembly of Hibiscus sabdariffa L. provides insights into metabolisms of medicinal natural products.</title>
        <authorList>
            <person name="Kim T."/>
        </authorList>
    </citation>
    <scope>NUCLEOTIDE SEQUENCE [LARGE SCALE GENOMIC DNA]</scope>
    <source>
        <strain evidence="2">TK-2024</strain>
        <tissue evidence="2">Old leaves</tissue>
    </source>
</reference>
<protein>
    <submittedName>
        <fullName evidence="2">Uncharacterized protein</fullName>
    </submittedName>
</protein>
<feature type="transmembrane region" description="Helical" evidence="1">
    <location>
        <begin position="66"/>
        <end position="88"/>
    </location>
</feature>
<dbReference type="EMBL" id="JBBPBM010000009">
    <property type="protein sequence ID" value="KAK8567268.1"/>
    <property type="molecule type" value="Genomic_DNA"/>
</dbReference>
<sequence>MKVSESHTKERLPTSGLLQCSHRMHQLETDVSETRQKWKHPHMVGIQRQWHKGLGSQASNCNTSIWSTYTVFLSLLVLGLGQLIPRILTYYQTTKLRVT</sequence>
<name>A0ABR2EWQ4_9ROSI</name>
<keyword evidence="1" id="KW-1133">Transmembrane helix</keyword>
<organism evidence="2 3">
    <name type="scientific">Hibiscus sabdariffa</name>
    <name type="common">roselle</name>
    <dbReference type="NCBI Taxonomy" id="183260"/>
    <lineage>
        <taxon>Eukaryota</taxon>
        <taxon>Viridiplantae</taxon>
        <taxon>Streptophyta</taxon>
        <taxon>Embryophyta</taxon>
        <taxon>Tracheophyta</taxon>
        <taxon>Spermatophyta</taxon>
        <taxon>Magnoliopsida</taxon>
        <taxon>eudicotyledons</taxon>
        <taxon>Gunneridae</taxon>
        <taxon>Pentapetalae</taxon>
        <taxon>rosids</taxon>
        <taxon>malvids</taxon>
        <taxon>Malvales</taxon>
        <taxon>Malvaceae</taxon>
        <taxon>Malvoideae</taxon>
        <taxon>Hibiscus</taxon>
    </lineage>
</organism>
<keyword evidence="3" id="KW-1185">Reference proteome</keyword>
<proteinExistence type="predicted"/>
<evidence type="ECO:0000313" key="2">
    <source>
        <dbReference type="EMBL" id="KAK8567268.1"/>
    </source>
</evidence>
<evidence type="ECO:0000256" key="1">
    <source>
        <dbReference type="SAM" id="Phobius"/>
    </source>
</evidence>